<evidence type="ECO:0000256" key="8">
    <source>
        <dbReference type="SAM" id="Phobius"/>
    </source>
</evidence>
<keyword evidence="5" id="KW-0133">Cell shape</keyword>
<accession>A0A841C826</accession>
<dbReference type="RefSeq" id="WP_183540527.1">
    <property type="nucleotide sequence ID" value="NZ_DASWOY010000058.1"/>
</dbReference>
<feature type="transmembrane region" description="Helical" evidence="8">
    <location>
        <begin position="143"/>
        <end position="165"/>
    </location>
</feature>
<feature type="transmembrane region" description="Helical" evidence="8">
    <location>
        <begin position="72"/>
        <end position="95"/>
    </location>
</feature>
<feature type="transmembrane region" description="Helical" evidence="8">
    <location>
        <begin position="6"/>
        <end position="24"/>
    </location>
</feature>
<reference evidence="9 10" key="1">
    <citation type="submission" date="2020-08" db="EMBL/GenBank/DDBJ databases">
        <title>Genomic Encyclopedia of Type Strains, Phase IV (KMG-IV): sequencing the most valuable type-strain genomes for metagenomic binning, comparative biology and taxonomic classification.</title>
        <authorList>
            <person name="Goeker M."/>
        </authorList>
    </citation>
    <scope>NUCLEOTIDE SEQUENCE [LARGE SCALE GENOMIC DNA]</scope>
    <source>
        <strain evidence="9 10">DSM 14925</strain>
    </source>
</reference>
<evidence type="ECO:0000256" key="4">
    <source>
        <dbReference type="ARBA" id="ARBA00022692"/>
    </source>
</evidence>
<dbReference type="NCBIfam" id="TIGR03426">
    <property type="entry name" value="shape_MreD"/>
    <property type="match status" value="1"/>
</dbReference>
<dbReference type="GO" id="GO:0005886">
    <property type="term" value="C:plasma membrane"/>
    <property type="evidence" value="ECO:0007669"/>
    <property type="project" value="UniProtKB-SubCell"/>
</dbReference>
<evidence type="ECO:0000256" key="5">
    <source>
        <dbReference type="ARBA" id="ARBA00022960"/>
    </source>
</evidence>
<evidence type="ECO:0000256" key="7">
    <source>
        <dbReference type="ARBA" id="ARBA00023136"/>
    </source>
</evidence>
<comment type="caution">
    <text evidence="9">The sequence shown here is derived from an EMBL/GenBank/DDBJ whole genome shotgun (WGS) entry which is preliminary data.</text>
</comment>
<protein>
    <submittedName>
        <fullName evidence="9">Rod shape-determining protein MreD</fullName>
    </submittedName>
</protein>
<evidence type="ECO:0000313" key="10">
    <source>
        <dbReference type="Proteomes" id="UP000562464"/>
    </source>
</evidence>
<dbReference type="EMBL" id="JACHHV010000026">
    <property type="protein sequence ID" value="MBB5888457.1"/>
    <property type="molecule type" value="Genomic_DNA"/>
</dbReference>
<keyword evidence="7 8" id="KW-0472">Membrane</keyword>
<name>A0A841C826_9LACT</name>
<comment type="similarity">
    <text evidence="2">Belongs to the MreD family.</text>
</comment>
<feature type="transmembrane region" description="Helical" evidence="8">
    <location>
        <begin position="31"/>
        <end position="52"/>
    </location>
</feature>
<evidence type="ECO:0000313" key="9">
    <source>
        <dbReference type="EMBL" id="MBB5888457.1"/>
    </source>
</evidence>
<dbReference type="AlphaFoldDB" id="A0A841C826"/>
<dbReference type="GO" id="GO:0008360">
    <property type="term" value="P:regulation of cell shape"/>
    <property type="evidence" value="ECO:0007669"/>
    <property type="project" value="UniProtKB-KW"/>
</dbReference>
<sequence>MNRWAFQFFSPIILFCLMLIDGQLSSFFASLFGYSIFPVSHIMLIFLMYSVKQHQLPYLLTMTIVLGIIYDSYFIGVLGIAAALLPLIAMFVNEIHETVFQNNWTKVFTVIIITSIFETLLSTIQIGFHLVELNFNTFVVCQLAPSLILNVILGILLIVPLDILYQDRPRKNLISKATSTEL</sequence>
<dbReference type="Pfam" id="PF04093">
    <property type="entry name" value="MreD"/>
    <property type="match status" value="1"/>
</dbReference>
<proteinExistence type="inferred from homology"/>
<evidence type="ECO:0000256" key="3">
    <source>
        <dbReference type="ARBA" id="ARBA00022475"/>
    </source>
</evidence>
<organism evidence="9 10">
    <name type="scientific">Lactovum miscens</name>
    <dbReference type="NCBI Taxonomy" id="190387"/>
    <lineage>
        <taxon>Bacteria</taxon>
        <taxon>Bacillati</taxon>
        <taxon>Bacillota</taxon>
        <taxon>Bacilli</taxon>
        <taxon>Lactobacillales</taxon>
        <taxon>Streptococcaceae</taxon>
        <taxon>Lactovum</taxon>
    </lineage>
</organism>
<dbReference type="InterPro" id="IPR007227">
    <property type="entry name" value="Cell_shape_determining_MreD"/>
</dbReference>
<evidence type="ECO:0000256" key="6">
    <source>
        <dbReference type="ARBA" id="ARBA00022989"/>
    </source>
</evidence>
<keyword evidence="10" id="KW-1185">Reference proteome</keyword>
<evidence type="ECO:0000256" key="2">
    <source>
        <dbReference type="ARBA" id="ARBA00007776"/>
    </source>
</evidence>
<comment type="subcellular location">
    <subcellularLocation>
        <location evidence="1">Cell membrane</location>
        <topology evidence="1">Multi-pass membrane protein</topology>
    </subcellularLocation>
</comment>
<keyword evidence="3" id="KW-1003">Cell membrane</keyword>
<feature type="transmembrane region" description="Helical" evidence="8">
    <location>
        <begin position="107"/>
        <end position="131"/>
    </location>
</feature>
<evidence type="ECO:0000256" key="1">
    <source>
        <dbReference type="ARBA" id="ARBA00004651"/>
    </source>
</evidence>
<gene>
    <name evidence="9" type="ORF">HNQ37_001357</name>
</gene>
<keyword evidence="6 8" id="KW-1133">Transmembrane helix</keyword>
<dbReference type="Proteomes" id="UP000562464">
    <property type="component" value="Unassembled WGS sequence"/>
</dbReference>
<keyword evidence="4 8" id="KW-0812">Transmembrane</keyword>